<dbReference type="InterPro" id="IPR048407">
    <property type="entry name" value="Dumpy_DPY"/>
</dbReference>
<keyword evidence="3" id="KW-1185">Reference proteome</keyword>
<dbReference type="PROSITE" id="PS50026">
    <property type="entry name" value="EGF_3"/>
    <property type="match status" value="1"/>
</dbReference>
<name>A0A6J2XWD9_SITOR</name>
<feature type="domain" description="EGF-like" evidence="2">
    <location>
        <begin position="220"/>
        <end position="258"/>
    </location>
</feature>
<comment type="caution">
    <text evidence="1">Lacks conserved residue(s) required for the propagation of feature annotation.</text>
</comment>
<dbReference type="InterPro" id="IPR000742">
    <property type="entry name" value="EGF"/>
</dbReference>
<dbReference type="SMART" id="SM00181">
    <property type="entry name" value="EGF"/>
    <property type="match status" value="4"/>
</dbReference>
<keyword evidence="1" id="KW-0245">EGF-like domain</keyword>
<reference evidence="4" key="1">
    <citation type="submission" date="2025-08" db="UniProtKB">
        <authorList>
            <consortium name="RefSeq"/>
        </authorList>
    </citation>
    <scope>IDENTIFICATION</scope>
    <source>
        <tissue evidence="4">Gonads</tissue>
    </source>
</reference>
<gene>
    <name evidence="4" type="primary">LOC115882113</name>
</gene>
<sequence length="276" mass="29901">MSLYIQISNPYIPSPCGSFGECKNVNNKAVCSCLPNYSGQPPNCRPECVINSECSFNKACVNLRCKYPCPGSCGSNAQCNVVNHVPVCYCFEGYTGDPFSGCQKLIPIEQPSHPYNSSFCGANANCKEYNGAGPCTCITGYFGDPYTGCRPECVQNSDCPRDKSCLINKCKNPYSRTCGLNAECFIRNYASNCDCLPGFTGNPTISCHQIPTIIEHSREPINPCVPSPCGPYSLCREIKNNAVCSCLPNYIGAPPMCKPECVVSSDVQIVHKIGHV</sequence>
<dbReference type="Gene3D" id="2.10.25.10">
    <property type="entry name" value="Laminin"/>
    <property type="match status" value="1"/>
</dbReference>
<accession>A0A6J2XWD9</accession>
<proteinExistence type="predicted"/>
<dbReference type="InParanoid" id="A0A6J2XWD9"/>
<evidence type="ECO:0000313" key="3">
    <source>
        <dbReference type="Proteomes" id="UP000504635"/>
    </source>
</evidence>
<dbReference type="Proteomes" id="UP000504635">
    <property type="component" value="Unplaced"/>
</dbReference>
<protein>
    <submittedName>
        <fullName evidence="4">Adhesion G protein-coupled receptor E1-like</fullName>
    </submittedName>
</protein>
<dbReference type="PROSITE" id="PS01186">
    <property type="entry name" value="EGF_2"/>
    <property type="match status" value="2"/>
</dbReference>
<dbReference type="KEGG" id="soy:115882113"/>
<evidence type="ECO:0000313" key="4">
    <source>
        <dbReference type="RefSeq" id="XP_030755818.1"/>
    </source>
</evidence>
<dbReference type="PANTHER" id="PTHR22963:SF39">
    <property type="entry name" value="DUMPY"/>
    <property type="match status" value="1"/>
</dbReference>
<dbReference type="Pfam" id="PF21164">
    <property type="entry name" value="Dumpy_DPY"/>
    <property type="match status" value="2"/>
</dbReference>
<dbReference type="RefSeq" id="XP_030755818.1">
    <property type="nucleotide sequence ID" value="XM_030899958.1"/>
</dbReference>
<evidence type="ECO:0000256" key="1">
    <source>
        <dbReference type="PROSITE-ProRule" id="PRU00076"/>
    </source>
</evidence>
<dbReference type="SUPFAM" id="SSF90148">
    <property type="entry name" value="DPY module"/>
    <property type="match status" value="2"/>
</dbReference>
<dbReference type="AlphaFoldDB" id="A0A6J2XWD9"/>
<dbReference type="OrthoDB" id="4405280at2759"/>
<dbReference type="PANTHER" id="PTHR22963">
    <property type="entry name" value="ENDOGLIN-RELATED"/>
    <property type="match status" value="1"/>
</dbReference>
<evidence type="ECO:0000259" key="2">
    <source>
        <dbReference type="PROSITE" id="PS50026"/>
    </source>
</evidence>
<organism evidence="3 4">
    <name type="scientific">Sitophilus oryzae</name>
    <name type="common">Rice weevil</name>
    <name type="synonym">Curculio oryzae</name>
    <dbReference type="NCBI Taxonomy" id="7048"/>
    <lineage>
        <taxon>Eukaryota</taxon>
        <taxon>Metazoa</taxon>
        <taxon>Ecdysozoa</taxon>
        <taxon>Arthropoda</taxon>
        <taxon>Hexapoda</taxon>
        <taxon>Insecta</taxon>
        <taxon>Pterygota</taxon>
        <taxon>Neoptera</taxon>
        <taxon>Endopterygota</taxon>
        <taxon>Coleoptera</taxon>
        <taxon>Polyphaga</taxon>
        <taxon>Cucujiformia</taxon>
        <taxon>Curculionidae</taxon>
        <taxon>Dryophthorinae</taxon>
        <taxon>Sitophilus</taxon>
    </lineage>
</organism>
<dbReference type="GeneID" id="115882113"/>